<dbReference type="InterPro" id="IPR017741">
    <property type="entry name" value="FAD-dependent_OxRdtase_HpnW"/>
</dbReference>
<dbReference type="Proteomes" id="UP000598775">
    <property type="component" value="Unassembled WGS sequence"/>
</dbReference>
<name>A0A917EV86_9MICO</name>
<evidence type="ECO:0000256" key="1">
    <source>
        <dbReference type="ARBA" id="ARBA00001974"/>
    </source>
</evidence>
<organism evidence="6 7">
    <name type="scientific">Subtercola lobariae</name>
    <dbReference type="NCBI Taxonomy" id="1588641"/>
    <lineage>
        <taxon>Bacteria</taxon>
        <taxon>Bacillati</taxon>
        <taxon>Actinomycetota</taxon>
        <taxon>Actinomycetes</taxon>
        <taxon>Micrococcales</taxon>
        <taxon>Microbacteriaceae</taxon>
        <taxon>Subtercola</taxon>
    </lineage>
</organism>
<evidence type="ECO:0000259" key="5">
    <source>
        <dbReference type="Pfam" id="PF01266"/>
    </source>
</evidence>
<comment type="similarity">
    <text evidence="2">Belongs to the DadA oxidoreductase family.</text>
</comment>
<dbReference type="GO" id="GO:0016491">
    <property type="term" value="F:oxidoreductase activity"/>
    <property type="evidence" value="ECO:0007669"/>
    <property type="project" value="UniProtKB-KW"/>
</dbReference>
<comment type="cofactor">
    <cofactor evidence="1">
        <name>FAD</name>
        <dbReference type="ChEBI" id="CHEBI:57692"/>
    </cofactor>
</comment>
<dbReference type="AlphaFoldDB" id="A0A917EV86"/>
<reference evidence="6 7" key="1">
    <citation type="journal article" date="2014" name="Int. J. Syst. Evol. Microbiol.">
        <title>Complete genome sequence of Corynebacterium casei LMG S-19264T (=DSM 44701T), isolated from a smear-ripened cheese.</title>
        <authorList>
            <consortium name="US DOE Joint Genome Institute (JGI-PGF)"/>
            <person name="Walter F."/>
            <person name="Albersmeier A."/>
            <person name="Kalinowski J."/>
            <person name="Ruckert C."/>
        </authorList>
    </citation>
    <scope>NUCLEOTIDE SEQUENCE [LARGE SCALE GENOMIC DNA]</scope>
    <source>
        <strain evidence="6 7">CGMCC 1.12976</strain>
    </source>
</reference>
<dbReference type="Pfam" id="PF01266">
    <property type="entry name" value="DAO"/>
    <property type="match status" value="1"/>
</dbReference>
<evidence type="ECO:0000313" key="7">
    <source>
        <dbReference type="Proteomes" id="UP000598775"/>
    </source>
</evidence>
<dbReference type="PANTHER" id="PTHR13847:SF286">
    <property type="entry name" value="D-AMINO ACID DEHYDROGENASE"/>
    <property type="match status" value="1"/>
</dbReference>
<dbReference type="PANTHER" id="PTHR13847">
    <property type="entry name" value="SARCOSINE DEHYDROGENASE-RELATED"/>
    <property type="match status" value="1"/>
</dbReference>
<evidence type="ECO:0000256" key="3">
    <source>
        <dbReference type="ARBA" id="ARBA00022630"/>
    </source>
</evidence>
<sequence>MIAECDVLIVGAGIVGLAHAAEAHRRGLSVVVIDRDSHAVGASVRNFGHCCITAQTGELLELAHVARERWLYFSGEAGFFAVQSGALAVARSAEELAVLDELSASREAGEVRLVRASEALDLLDVNLLGVNGESTGDTAPILGGAVLRDDLRVDPRQAVAALAGWLAVQPGVTFVWRTAYFGGESAALSNVAATTEGAATSSGAAASAAATGATEGGELQRTSRGVIRAARTIVCVGHDLDYLFPEVAEAFGVERCVLQMARIEAPGGRRIAPAVLTGTSMLRYPAFASTDAAGALRAAALAGHPELVDIGANVMFTQRPDGTIIVGDSHAYGPTAAPFMAEQTTEVLLRHIGDVLGVPEVRVVERWQGIYASSARQPYVVTEVAPNVTAVSITSGVGMTISFGVAARTFESLG</sequence>
<evidence type="ECO:0000313" key="6">
    <source>
        <dbReference type="EMBL" id="GGF16971.1"/>
    </source>
</evidence>
<dbReference type="GO" id="GO:0005737">
    <property type="term" value="C:cytoplasm"/>
    <property type="evidence" value="ECO:0007669"/>
    <property type="project" value="TreeGrafter"/>
</dbReference>
<gene>
    <name evidence="6" type="ORF">GCM10011399_08410</name>
</gene>
<dbReference type="InterPro" id="IPR006076">
    <property type="entry name" value="FAD-dep_OxRdtase"/>
</dbReference>
<dbReference type="Gene3D" id="3.30.9.10">
    <property type="entry name" value="D-Amino Acid Oxidase, subunit A, domain 2"/>
    <property type="match status" value="1"/>
</dbReference>
<dbReference type="SUPFAM" id="SSF51905">
    <property type="entry name" value="FAD/NAD(P)-binding domain"/>
    <property type="match status" value="1"/>
</dbReference>
<dbReference type="Gene3D" id="3.50.50.60">
    <property type="entry name" value="FAD/NAD(P)-binding domain"/>
    <property type="match status" value="1"/>
</dbReference>
<feature type="domain" description="FAD dependent oxidoreductase" evidence="5">
    <location>
        <begin position="6"/>
        <end position="407"/>
    </location>
</feature>
<evidence type="ECO:0000256" key="2">
    <source>
        <dbReference type="ARBA" id="ARBA00009410"/>
    </source>
</evidence>
<evidence type="ECO:0000256" key="4">
    <source>
        <dbReference type="ARBA" id="ARBA00023002"/>
    </source>
</evidence>
<dbReference type="EMBL" id="BMGP01000001">
    <property type="protein sequence ID" value="GGF16971.1"/>
    <property type="molecule type" value="Genomic_DNA"/>
</dbReference>
<keyword evidence="4" id="KW-0560">Oxidoreductase</keyword>
<keyword evidence="3" id="KW-0285">Flavoprotein</keyword>
<keyword evidence="7" id="KW-1185">Reference proteome</keyword>
<accession>A0A917EV86</accession>
<comment type="caution">
    <text evidence="6">The sequence shown here is derived from an EMBL/GenBank/DDBJ whole genome shotgun (WGS) entry which is preliminary data.</text>
</comment>
<dbReference type="InterPro" id="IPR036188">
    <property type="entry name" value="FAD/NAD-bd_sf"/>
</dbReference>
<proteinExistence type="inferred from homology"/>
<protein>
    <submittedName>
        <fullName evidence="6">Oxidoreductase</fullName>
    </submittedName>
</protein>
<dbReference type="NCBIfam" id="TIGR03364">
    <property type="entry name" value="HpnW_proposed"/>
    <property type="match status" value="1"/>
</dbReference>